<dbReference type="EMBL" id="JAEPBG010000004">
    <property type="protein sequence ID" value="MBK4735194.1"/>
    <property type="molecule type" value="Genomic_DNA"/>
</dbReference>
<comment type="caution">
    <text evidence="2">The sequence shown here is derived from an EMBL/GenBank/DDBJ whole genome shotgun (WGS) entry which is preliminary data.</text>
</comment>
<dbReference type="Gene3D" id="1.10.287.700">
    <property type="entry name" value="Helix hairpin bin"/>
    <property type="match status" value="1"/>
</dbReference>
<feature type="signal peptide" evidence="1">
    <location>
        <begin position="1"/>
        <end position="29"/>
    </location>
</feature>
<keyword evidence="1" id="KW-0732">Signal</keyword>
<evidence type="ECO:0000256" key="1">
    <source>
        <dbReference type="SAM" id="SignalP"/>
    </source>
</evidence>
<evidence type="ECO:0000313" key="2">
    <source>
        <dbReference type="EMBL" id="MBK4735194.1"/>
    </source>
</evidence>
<sequence length="109" mass="11228">MKSHRNAPAKALAAGIVLLLVVHAPAGMAADTEGKVGRLARKTGEGIRHGAEKTGEGVERGVRHVGRGIERAAAATEKGVRKGVEKTGAGITRLRGKLRGKPQTGAHEA</sequence>
<evidence type="ECO:0000313" key="3">
    <source>
        <dbReference type="Proteomes" id="UP000622890"/>
    </source>
</evidence>
<dbReference type="Proteomes" id="UP000622890">
    <property type="component" value="Unassembled WGS sequence"/>
</dbReference>
<protein>
    <submittedName>
        <fullName evidence="2">Uncharacterized protein</fullName>
    </submittedName>
</protein>
<accession>A0A934SYV5</accession>
<name>A0A934SYV5_9BURK</name>
<organism evidence="2 3">
    <name type="scientific">Noviherbaspirillum pedocola</name>
    <dbReference type="NCBI Taxonomy" id="2801341"/>
    <lineage>
        <taxon>Bacteria</taxon>
        <taxon>Pseudomonadati</taxon>
        <taxon>Pseudomonadota</taxon>
        <taxon>Betaproteobacteria</taxon>
        <taxon>Burkholderiales</taxon>
        <taxon>Oxalobacteraceae</taxon>
        <taxon>Noviherbaspirillum</taxon>
    </lineage>
</organism>
<dbReference type="AlphaFoldDB" id="A0A934SYV5"/>
<dbReference type="RefSeq" id="WP_200591976.1">
    <property type="nucleotide sequence ID" value="NZ_JAEPBG010000004.1"/>
</dbReference>
<keyword evidence="3" id="KW-1185">Reference proteome</keyword>
<gene>
    <name evidence="2" type="ORF">JJB74_11280</name>
</gene>
<proteinExistence type="predicted"/>
<reference evidence="2" key="1">
    <citation type="submission" date="2021-01" db="EMBL/GenBank/DDBJ databases">
        <title>Genome sequence of strain Noviherbaspirillum sp. DKR-6.</title>
        <authorList>
            <person name="Chaudhary D.K."/>
        </authorList>
    </citation>
    <scope>NUCLEOTIDE SEQUENCE</scope>
    <source>
        <strain evidence="2">DKR-6</strain>
    </source>
</reference>
<feature type="chain" id="PRO_5037105249" evidence="1">
    <location>
        <begin position="30"/>
        <end position="109"/>
    </location>
</feature>